<feature type="transmembrane region" description="Helical" evidence="1">
    <location>
        <begin position="42"/>
        <end position="63"/>
    </location>
</feature>
<keyword evidence="3" id="KW-1185">Reference proteome</keyword>
<evidence type="ECO:0000313" key="3">
    <source>
        <dbReference type="Proteomes" id="UP000242329"/>
    </source>
</evidence>
<dbReference type="EMBL" id="FQWY01000018">
    <property type="protein sequence ID" value="SHG93181.1"/>
    <property type="molecule type" value="Genomic_DNA"/>
</dbReference>
<sequence length="78" mass="8318">MGENKKNWPKALANAINLATSVAAVIALGILGGGWLDKRFDTGIVFTAIGTLLGVATAGKIMWERFNEISKTGKKDKK</sequence>
<name>A0A1M5NUG5_9FIRM</name>
<keyword evidence="1" id="KW-0812">Transmembrane</keyword>
<dbReference type="STRING" id="1123382.SAMN02745221_01303"/>
<keyword evidence="1" id="KW-1133">Transmembrane helix</keyword>
<accession>A0A1M5NUG5</accession>
<proteinExistence type="predicted"/>
<dbReference type="Pfam" id="PF09527">
    <property type="entry name" value="ATPase_gene1"/>
    <property type="match status" value="1"/>
</dbReference>
<evidence type="ECO:0000313" key="2">
    <source>
        <dbReference type="EMBL" id="SHG93181.1"/>
    </source>
</evidence>
<dbReference type="RefSeq" id="WP_073091795.1">
    <property type="nucleotide sequence ID" value="NZ_FQWY01000018.1"/>
</dbReference>
<dbReference type="InterPro" id="IPR032820">
    <property type="entry name" value="ATPase_put"/>
</dbReference>
<dbReference type="OrthoDB" id="1683450at2"/>
<gene>
    <name evidence="2" type="ORF">SAMN02745221_01303</name>
</gene>
<feature type="transmembrane region" description="Helical" evidence="1">
    <location>
        <begin position="12"/>
        <end position="36"/>
    </location>
</feature>
<reference evidence="3" key="1">
    <citation type="submission" date="2016-11" db="EMBL/GenBank/DDBJ databases">
        <authorList>
            <person name="Varghese N."/>
            <person name="Submissions S."/>
        </authorList>
    </citation>
    <scope>NUCLEOTIDE SEQUENCE [LARGE SCALE GENOMIC DNA]</scope>
    <source>
        <strain evidence="3">DSM 11003</strain>
    </source>
</reference>
<evidence type="ECO:0000256" key="1">
    <source>
        <dbReference type="SAM" id="Phobius"/>
    </source>
</evidence>
<dbReference type="Proteomes" id="UP000242329">
    <property type="component" value="Unassembled WGS sequence"/>
</dbReference>
<protein>
    <submittedName>
        <fullName evidence="2">Putative F0F1-ATPase subunit Ca2+/Mg2+ transporter</fullName>
    </submittedName>
</protein>
<keyword evidence="1" id="KW-0472">Membrane</keyword>
<organism evidence="2 3">
    <name type="scientific">Thermosyntropha lipolytica DSM 11003</name>
    <dbReference type="NCBI Taxonomy" id="1123382"/>
    <lineage>
        <taxon>Bacteria</taxon>
        <taxon>Bacillati</taxon>
        <taxon>Bacillota</taxon>
        <taxon>Clostridia</taxon>
        <taxon>Eubacteriales</taxon>
        <taxon>Syntrophomonadaceae</taxon>
        <taxon>Thermosyntropha</taxon>
    </lineage>
</organism>
<dbReference type="AlphaFoldDB" id="A0A1M5NUG5"/>